<evidence type="ECO:0000313" key="12">
    <source>
        <dbReference type="EMBL" id="KAJ2902917.1"/>
    </source>
</evidence>
<evidence type="ECO:0000259" key="11">
    <source>
        <dbReference type="Pfam" id="PF10475"/>
    </source>
</evidence>
<evidence type="ECO:0000259" key="10">
    <source>
        <dbReference type="Pfam" id="PF07928"/>
    </source>
</evidence>
<sequence>MYSTPGAGKSVDSLASPLSPSSRHQEFPFHKPSRRGSTASSIHSIGGTLDTSTSSWSSAVLESGQNAISTLLQPPIVRTGLVPHAVAPASSAHKPPTAKDIPPVTLTNIPIVESSEFKSYLSQVGSLYEQLQRVKESEEESYQHHRPRSRHGDDDNHLRPRSRPSSSRKASLATMTGMGDAPSHHRRSSFGHGRRPTQGPAPLSTIPNVYFDEDFHLENPRTFDVVSEKSEVVRPPLGSSEEKSQNGSAMAPRKALATNAILQEKLSWYMDTVEMHLISSISTASTTFFSALGSLRELHSEAADSVDKIKLLRKELEALDGEIATTGMDIVQKRRTRDNLQQLNDAVLQLKRIVEGVARCEELVDSGHIDKALDSIDSLELLIMGEEDPRVTLQKGQQSMQLRDLSGATALQGVSADLDTLRFRIGKAYEQKFVNILLQDIQKHVDSVSNQEILLRWSSSSRRARGGHAREPSAFPAYATNTTGLRKSLVPIITGLYRARHLSTAATVFREAILHQIRNLVRKPLPSSNDDDNESMMSSSTMGAGRQRSQQEKSSILARNLRALDPADAEELLTKIYVGVAETLRRLTTQVKVLLDVTSSAGQDDGTYGGMLKSPLRSPPLRSPVRSPSIDLMSNPADSAAMEMLAEIQRVLDMANLLGSAVDMAQDKIVKVLKVRASQASGLGLVRFLRYFTLNLHFANECEAISGRSGTLLKNIVNGQIRDFVGRHGDREKQKLAQSMESDQWNARDFTPRDNEVLQRILQAVERDAACWAEVGMIWAPYSEEEDEEEVQEREKREQQTNGTPAPSSKEKVRTACINEESFMLPSSAILCLHGINQFLHLSSAIPAMTSEISSSLLSYLDLFDRRCTQLILGAGATRSAGLKNITTKHLALASQSVHFVEMLIPYAREFARRHLTGEGDNEVLAEHDKIRRAYQEHMRNIEDKLVDIMAGRAGLHAKVVRGIRWDDEAVGGQNAYVETLAKETGTLHRVLSKHLPEHIVKGIMEKVFEKYKESFGTAFAVAEVETEKGHGRMMRDVEYFKTKLSKIDGFGDSGKFLADTVAAREIKSAPPPPAAAAAATSPRQPFTGPTATTSNPVSGTTSKDGEATVEKPETARNSAERKGSESEGGGGGAA</sequence>
<evidence type="ECO:0000256" key="1">
    <source>
        <dbReference type="ARBA" id="ARBA00004601"/>
    </source>
</evidence>
<feature type="compositionally biased region" description="Polar residues" evidence="9">
    <location>
        <begin position="1082"/>
        <end position="1103"/>
    </location>
</feature>
<keyword evidence="13" id="KW-1185">Reference proteome</keyword>
<keyword evidence="6" id="KW-0333">Golgi apparatus</keyword>
<dbReference type="EMBL" id="JAKWBI020000096">
    <property type="protein sequence ID" value="KAJ2902917.1"/>
    <property type="molecule type" value="Genomic_DNA"/>
</dbReference>
<reference evidence="12" key="1">
    <citation type="submission" date="2022-07" db="EMBL/GenBank/DDBJ databases">
        <title>Draft genome sequence of Zalerion maritima ATCC 34329, a (micro)plastics degrading marine fungus.</title>
        <authorList>
            <person name="Paco A."/>
            <person name="Goncalves M.F.M."/>
            <person name="Rocha-Santos T.A.P."/>
            <person name="Alves A."/>
        </authorList>
    </citation>
    <scope>NUCLEOTIDE SEQUENCE</scope>
    <source>
        <strain evidence="12">ATCC 34329</strain>
    </source>
</reference>
<dbReference type="InterPro" id="IPR039745">
    <property type="entry name" value="Vps54"/>
</dbReference>
<evidence type="ECO:0000256" key="8">
    <source>
        <dbReference type="SAM" id="Coils"/>
    </source>
</evidence>
<dbReference type="Pfam" id="PF07928">
    <property type="entry name" value="Vps54"/>
    <property type="match status" value="1"/>
</dbReference>
<keyword evidence="7 8" id="KW-0175">Coiled coil</keyword>
<dbReference type="GO" id="GO:0042147">
    <property type="term" value="P:retrograde transport, endosome to Golgi"/>
    <property type="evidence" value="ECO:0007669"/>
    <property type="project" value="InterPro"/>
</dbReference>
<gene>
    <name evidence="12" type="ORF">MKZ38_010648</name>
</gene>
<comment type="subcellular location">
    <subcellularLocation>
        <location evidence="1">Golgi apparatus</location>
        <location evidence="1">trans-Golgi network</location>
    </subcellularLocation>
</comment>
<feature type="coiled-coil region" evidence="8">
    <location>
        <begin position="295"/>
        <end position="353"/>
    </location>
</feature>
<dbReference type="InterPro" id="IPR012501">
    <property type="entry name" value="Vps54_C"/>
</dbReference>
<name>A0AAD5RTT1_9PEZI</name>
<evidence type="ECO:0000256" key="6">
    <source>
        <dbReference type="ARBA" id="ARBA00023034"/>
    </source>
</evidence>
<keyword evidence="5" id="KW-0653">Protein transport</keyword>
<feature type="region of interest" description="Disordered" evidence="9">
    <location>
        <begin position="1"/>
        <end position="46"/>
    </location>
</feature>
<dbReference type="GO" id="GO:0000938">
    <property type="term" value="C:GARP complex"/>
    <property type="evidence" value="ECO:0007669"/>
    <property type="project" value="InterPro"/>
</dbReference>
<evidence type="ECO:0000256" key="9">
    <source>
        <dbReference type="SAM" id="MobiDB-lite"/>
    </source>
</evidence>
<dbReference type="GO" id="GO:0015031">
    <property type="term" value="P:protein transport"/>
    <property type="evidence" value="ECO:0007669"/>
    <property type="project" value="UniProtKB-KW"/>
</dbReference>
<dbReference type="GO" id="GO:0019905">
    <property type="term" value="F:syntaxin binding"/>
    <property type="evidence" value="ECO:0007669"/>
    <property type="project" value="TreeGrafter"/>
</dbReference>
<evidence type="ECO:0000313" key="13">
    <source>
        <dbReference type="Proteomes" id="UP001201980"/>
    </source>
</evidence>
<evidence type="ECO:0000256" key="4">
    <source>
        <dbReference type="ARBA" id="ARBA00022448"/>
    </source>
</evidence>
<keyword evidence="4" id="KW-0813">Transport</keyword>
<dbReference type="PANTHER" id="PTHR12965:SF0">
    <property type="entry name" value="VACUOLAR PROTEIN SORTING-ASSOCIATED PROTEIN 54"/>
    <property type="match status" value="1"/>
</dbReference>
<feature type="region of interest" description="Disordered" evidence="9">
    <location>
        <begin position="784"/>
        <end position="813"/>
    </location>
</feature>
<dbReference type="GO" id="GO:0005829">
    <property type="term" value="C:cytosol"/>
    <property type="evidence" value="ECO:0007669"/>
    <property type="project" value="GOC"/>
</dbReference>
<feature type="region of interest" description="Disordered" evidence="9">
    <location>
        <begin position="606"/>
        <end position="629"/>
    </location>
</feature>
<feature type="compositionally biased region" description="Polar residues" evidence="9">
    <location>
        <begin position="35"/>
        <end position="46"/>
    </location>
</feature>
<evidence type="ECO:0000256" key="7">
    <source>
        <dbReference type="ARBA" id="ARBA00023054"/>
    </source>
</evidence>
<feature type="region of interest" description="Disordered" evidence="9">
    <location>
        <begin position="1069"/>
        <end position="1135"/>
    </location>
</feature>
<evidence type="ECO:0000256" key="3">
    <source>
        <dbReference type="ARBA" id="ARBA00017665"/>
    </source>
</evidence>
<feature type="region of interest" description="Disordered" evidence="9">
    <location>
        <begin position="135"/>
        <end position="205"/>
    </location>
</feature>
<evidence type="ECO:0000256" key="5">
    <source>
        <dbReference type="ARBA" id="ARBA00022927"/>
    </source>
</evidence>
<dbReference type="GO" id="GO:0006896">
    <property type="term" value="P:Golgi to vacuole transport"/>
    <property type="evidence" value="ECO:0007669"/>
    <property type="project" value="TreeGrafter"/>
</dbReference>
<evidence type="ECO:0000256" key="2">
    <source>
        <dbReference type="ARBA" id="ARBA00009150"/>
    </source>
</evidence>
<proteinExistence type="inferred from homology"/>
<feature type="domain" description="Vacuolar protein sorting-associated protein 54 N-terminal" evidence="11">
    <location>
        <begin position="264"/>
        <end position="374"/>
    </location>
</feature>
<accession>A0AAD5RTT1</accession>
<comment type="caution">
    <text evidence="12">The sequence shown here is derived from an EMBL/GenBank/DDBJ whole genome shotgun (WGS) entry which is preliminary data.</text>
</comment>
<dbReference type="PANTHER" id="PTHR12965">
    <property type="entry name" value="VACUOLAR PROTEIN SORTING 54"/>
    <property type="match status" value="1"/>
</dbReference>
<comment type="similarity">
    <text evidence="2">Belongs to the VPS54 family.</text>
</comment>
<feature type="compositionally biased region" description="Basic and acidic residues" evidence="9">
    <location>
        <begin position="1104"/>
        <end position="1126"/>
    </location>
</feature>
<dbReference type="Proteomes" id="UP001201980">
    <property type="component" value="Unassembled WGS sequence"/>
</dbReference>
<dbReference type="InterPro" id="IPR019515">
    <property type="entry name" value="VPS54_N"/>
</dbReference>
<feature type="region of interest" description="Disordered" evidence="9">
    <location>
        <begin position="523"/>
        <end position="554"/>
    </location>
</feature>
<feature type="domain" description="Vacuolar protein sorting-associated protein 54 C-terminal" evidence="10">
    <location>
        <begin position="820"/>
        <end position="953"/>
    </location>
</feature>
<dbReference type="Pfam" id="PF10475">
    <property type="entry name" value="Vps54_N"/>
    <property type="match status" value="1"/>
</dbReference>
<feature type="compositionally biased region" description="Basic residues" evidence="9">
    <location>
        <begin position="184"/>
        <end position="195"/>
    </location>
</feature>
<protein>
    <recommendedName>
        <fullName evidence="3">Vacuolar protein sorting-associated protein 54</fullName>
    </recommendedName>
</protein>
<dbReference type="AlphaFoldDB" id="A0AAD5RTT1"/>
<organism evidence="12 13">
    <name type="scientific">Zalerion maritima</name>
    <dbReference type="NCBI Taxonomy" id="339359"/>
    <lineage>
        <taxon>Eukaryota</taxon>
        <taxon>Fungi</taxon>
        <taxon>Dikarya</taxon>
        <taxon>Ascomycota</taxon>
        <taxon>Pezizomycotina</taxon>
        <taxon>Sordariomycetes</taxon>
        <taxon>Lulworthiomycetidae</taxon>
        <taxon>Lulworthiales</taxon>
        <taxon>Lulworthiaceae</taxon>
        <taxon>Zalerion</taxon>
    </lineage>
</organism>